<feature type="coiled-coil region" evidence="1">
    <location>
        <begin position="240"/>
        <end position="281"/>
    </location>
</feature>
<dbReference type="Proteomes" id="UP000297065">
    <property type="component" value="Chromosome"/>
</dbReference>
<name>A0A4P7UGK4_DESDE</name>
<accession>A0A4P7UGK4</accession>
<keyword evidence="1" id="KW-0175">Coiled coil</keyword>
<feature type="region of interest" description="Disordered" evidence="2">
    <location>
        <begin position="287"/>
        <end position="307"/>
    </location>
</feature>
<organism evidence="3 4">
    <name type="scientific">Desulfovibrio desulfuricans</name>
    <dbReference type="NCBI Taxonomy" id="876"/>
    <lineage>
        <taxon>Bacteria</taxon>
        <taxon>Pseudomonadati</taxon>
        <taxon>Thermodesulfobacteriota</taxon>
        <taxon>Desulfovibrionia</taxon>
        <taxon>Desulfovibrionales</taxon>
        <taxon>Desulfovibrionaceae</taxon>
        <taxon>Desulfovibrio</taxon>
    </lineage>
</organism>
<evidence type="ECO:0000256" key="1">
    <source>
        <dbReference type="SAM" id="Coils"/>
    </source>
</evidence>
<dbReference type="EMBL" id="CP036295">
    <property type="protein sequence ID" value="QCC85293.1"/>
    <property type="molecule type" value="Genomic_DNA"/>
</dbReference>
<dbReference type="AlphaFoldDB" id="A0A4P7UGK4"/>
<protein>
    <submittedName>
        <fullName evidence="3">Uncharacterized protein</fullName>
    </submittedName>
</protein>
<gene>
    <name evidence="3" type="ORF">DDIC_05275</name>
</gene>
<evidence type="ECO:0000313" key="4">
    <source>
        <dbReference type="Proteomes" id="UP000297065"/>
    </source>
</evidence>
<evidence type="ECO:0000313" key="3">
    <source>
        <dbReference type="EMBL" id="QCC85293.1"/>
    </source>
</evidence>
<dbReference type="RefSeq" id="WP_136399470.1">
    <property type="nucleotide sequence ID" value="NZ_CP036295.1"/>
</dbReference>
<evidence type="ECO:0000256" key="2">
    <source>
        <dbReference type="SAM" id="MobiDB-lite"/>
    </source>
</evidence>
<reference evidence="3 4" key="1">
    <citation type="submission" date="2019-02" db="EMBL/GenBank/DDBJ databases">
        <title>Complete Genome Sequence of Desulfovibrio desulfuricans IC1, a Sulfonate Utilizing Anaerobe.</title>
        <authorList>
            <person name="Day L.A."/>
            <person name="De Leon K.B."/>
            <person name="Wall J.D."/>
        </authorList>
    </citation>
    <scope>NUCLEOTIDE SEQUENCE [LARGE SCALE GENOMIC DNA]</scope>
    <source>
        <strain evidence="3 4">IC1</strain>
    </source>
</reference>
<proteinExistence type="predicted"/>
<sequence length="381" mass="43479">MKILRNFITIEDLEKRWGIGKNEIVPFVHGIGHDINLWYTREPRLLPNGKQSAIVKRAQYTNGSIVDAEEVLFLESKYPELIKDKTIVICNNEDEEEPEAKNKINDLYRDNLFLAVDLDDKLCPPWDAFFAKRVFITTIPKPESGDYYPPDVLMRRYKLSPAEFIGYLSIHDDLYPYGITSDFYSSGVGIPEKLDMLKDISFHYLEIQKHEKSMEKFHEYDAEFNEHMRFVIHDDNSHSAENTEQSVDDIKMQLTEARVQIAALNKANSLLTEQNQHMAEELASLATDSGEGQPASRTHAATKSRQEKTLSAWKPAIDAMIKVAVRCGENGAALRQQPDFNAMFNDIDAELNDAQMNLFRKALPDEHIDRTGGPRGKVTPS</sequence>